<reference evidence="2 3" key="1">
    <citation type="journal article" date="2012" name="Genome Biol.">
        <title>Genome and low-iron response of an oceanic diatom adapted to chronic iron limitation.</title>
        <authorList>
            <person name="Lommer M."/>
            <person name="Specht M."/>
            <person name="Roy A.S."/>
            <person name="Kraemer L."/>
            <person name="Andreson R."/>
            <person name="Gutowska M.A."/>
            <person name="Wolf J."/>
            <person name="Bergner S.V."/>
            <person name="Schilhabel M.B."/>
            <person name="Klostermeier U.C."/>
            <person name="Beiko R.G."/>
            <person name="Rosenstiel P."/>
            <person name="Hippler M."/>
            <person name="Laroche J."/>
        </authorList>
    </citation>
    <scope>NUCLEOTIDE SEQUENCE [LARGE SCALE GENOMIC DNA]</scope>
    <source>
        <strain evidence="2 3">CCMP1005</strain>
    </source>
</reference>
<proteinExistence type="predicted"/>
<feature type="compositionally biased region" description="Basic and acidic residues" evidence="1">
    <location>
        <begin position="54"/>
        <end position="67"/>
    </location>
</feature>
<keyword evidence="3" id="KW-1185">Reference proteome</keyword>
<accession>K0SSQ9</accession>
<gene>
    <name evidence="2" type="ORF">THAOC_18235</name>
</gene>
<feature type="region of interest" description="Disordered" evidence="1">
    <location>
        <begin position="149"/>
        <end position="173"/>
    </location>
</feature>
<evidence type="ECO:0000256" key="1">
    <source>
        <dbReference type="SAM" id="MobiDB-lite"/>
    </source>
</evidence>
<name>K0SSQ9_THAOC</name>
<feature type="region of interest" description="Disordered" evidence="1">
    <location>
        <begin position="1"/>
        <end position="87"/>
    </location>
</feature>
<feature type="compositionally biased region" description="Low complexity" evidence="1">
    <location>
        <begin position="12"/>
        <end position="28"/>
    </location>
</feature>
<evidence type="ECO:0000313" key="3">
    <source>
        <dbReference type="Proteomes" id="UP000266841"/>
    </source>
</evidence>
<sequence length="173" mass="18828">GAGTGERGGSGTDDSSSADGFASSAFHDGASVVSELDDDADDGRHQIDTGGRTPHRDRGRTPARERGPGLAPEPPRPRQPRGGGPRLVLVRRRLLLVVLPRLVLRRRRPLPDQPSSLPVRLVGLEALVVRRPRRGRHGLRLGERVEPGVDTVRPRRSRRTGGQLGERRDRVPA</sequence>
<feature type="non-terminal residue" evidence="2">
    <location>
        <position position="1"/>
    </location>
</feature>
<dbReference type="Proteomes" id="UP000266841">
    <property type="component" value="Unassembled WGS sequence"/>
</dbReference>
<protein>
    <submittedName>
        <fullName evidence="2">Uncharacterized protein</fullName>
    </submittedName>
</protein>
<dbReference type="EMBL" id="AGNL01020168">
    <property type="protein sequence ID" value="EJK61307.1"/>
    <property type="molecule type" value="Genomic_DNA"/>
</dbReference>
<comment type="caution">
    <text evidence="2">The sequence shown here is derived from an EMBL/GenBank/DDBJ whole genome shotgun (WGS) entry which is preliminary data.</text>
</comment>
<organism evidence="2 3">
    <name type="scientific">Thalassiosira oceanica</name>
    <name type="common">Marine diatom</name>
    <dbReference type="NCBI Taxonomy" id="159749"/>
    <lineage>
        <taxon>Eukaryota</taxon>
        <taxon>Sar</taxon>
        <taxon>Stramenopiles</taxon>
        <taxon>Ochrophyta</taxon>
        <taxon>Bacillariophyta</taxon>
        <taxon>Coscinodiscophyceae</taxon>
        <taxon>Thalassiosirophycidae</taxon>
        <taxon>Thalassiosirales</taxon>
        <taxon>Thalassiosiraceae</taxon>
        <taxon>Thalassiosira</taxon>
    </lineage>
</organism>
<dbReference type="AlphaFoldDB" id="K0SSQ9"/>
<feature type="compositionally biased region" description="Gly residues" evidence="1">
    <location>
        <begin position="1"/>
        <end position="11"/>
    </location>
</feature>
<evidence type="ECO:0000313" key="2">
    <source>
        <dbReference type="EMBL" id="EJK61307.1"/>
    </source>
</evidence>